<dbReference type="PROSITE" id="PS00137">
    <property type="entry name" value="SUBTILASE_HIS"/>
    <property type="match status" value="1"/>
</dbReference>
<dbReference type="PANTHER" id="PTHR42884:SF14">
    <property type="entry name" value="NEUROENDOCRINE CONVERTASE 1"/>
    <property type="match status" value="1"/>
</dbReference>
<name>A0ABS6VZU6_9FLAO</name>
<feature type="domain" description="Peptidase S8/S53" evidence="5">
    <location>
        <begin position="158"/>
        <end position="428"/>
    </location>
</feature>
<comment type="caution">
    <text evidence="6">The sequence shown here is derived from an EMBL/GenBank/DDBJ whole genome shotgun (WGS) entry which is preliminary data.</text>
</comment>
<accession>A0ABS6VZU6</accession>
<dbReference type="Proteomes" id="UP000719267">
    <property type="component" value="Unassembled WGS sequence"/>
</dbReference>
<evidence type="ECO:0000313" key="7">
    <source>
        <dbReference type="Proteomes" id="UP000719267"/>
    </source>
</evidence>
<protein>
    <submittedName>
        <fullName evidence="6">S8 family peptidase</fullName>
    </submittedName>
</protein>
<dbReference type="EMBL" id="JAHWDF010000003">
    <property type="protein sequence ID" value="MBW2960827.1"/>
    <property type="molecule type" value="Genomic_DNA"/>
</dbReference>
<organism evidence="6 7">
    <name type="scientific">Mesonia aestuariivivens</name>
    <dbReference type="NCBI Taxonomy" id="2796128"/>
    <lineage>
        <taxon>Bacteria</taxon>
        <taxon>Pseudomonadati</taxon>
        <taxon>Bacteroidota</taxon>
        <taxon>Flavobacteriia</taxon>
        <taxon>Flavobacteriales</taxon>
        <taxon>Flavobacteriaceae</taxon>
        <taxon>Mesonia</taxon>
    </lineage>
</organism>
<proteinExistence type="inferred from homology"/>
<dbReference type="InterPro" id="IPR022398">
    <property type="entry name" value="Peptidase_S8_His-AS"/>
</dbReference>
<dbReference type="InterPro" id="IPR000209">
    <property type="entry name" value="Peptidase_S8/S53_dom"/>
</dbReference>
<dbReference type="RefSeq" id="WP_219039118.1">
    <property type="nucleotide sequence ID" value="NZ_JAHWDF010000003.1"/>
</dbReference>
<comment type="similarity">
    <text evidence="4">Belongs to the peptidase S8 family.</text>
</comment>
<gene>
    <name evidence="6" type="ORF">KW502_03295</name>
</gene>
<evidence type="ECO:0000256" key="4">
    <source>
        <dbReference type="PROSITE-ProRule" id="PRU01240"/>
    </source>
</evidence>
<sequence>MWAQETYPEVYYYYVEEKEAGDLEPLSKTRDRESQVLTLTFENNEFNSFINNQTVYVFKKAFPGALTERLQRMYYVGVTSDTLVNSFYAFEDIPYADFLGTQDFEELSIPDDYISNANIPTQGVTSQGSTISLPASSYAHLDLVNAKQAWNLSTGNPNIAIGIRDSRINPNHPDLVNKISQHYGSIPSNPGSSTTWHGTKVAGCAAADTDNGIGIASIGYNTSMVTSNGGSSNTSTDPNFPNAGPLPMSLLYIVQNHPNVKVITHSKLESCNYIQANALVYKEIWEQYGVTVITAGGNGNWKNYCPDANGGHQGYAYPASYDHVISVGTVGHNNPYGYTDSNGNAWGWKDVHEFVIGDDYYTFTHNDKIDIVAPGYGIPSTNLDNKYATGFGTSYSGPFVCGIAALMYDVNPNITPDQVKQILMDTAVDIYQIPENQPYIDMLGAGRVNAYAAVLQAKCLANPTAGLDLMMQNSDDDFGIEPDTVTNPIWNSPDIWVRNQPDGHLVQEHQDLHYVSNQTPVYVYVKVTNNSCETSLGTEELKLYWAKGGVSQTWPVVWSTGATQNNLPIGNDVGAQNIPVLAPGESTILEFEWQPHNPDDYENNGNFTKPWMFCFLARIEAPNDPMTFTEVTNVSTNTRNNNNIAYKNTTVLNVSGGPKGTITAGNYFSETPTVVDFNFFTVGANNTNIWKQAEISIELDETIWDNWLRNSGEGRNYEIVNKEKHRILLTGNHAQLTNVPFGSDEGGLITLEVNFLTDEVDSQDNFELHIEQYDVSRDESKGGFTFNVRRDVSRPDFEAEGERERINNTTTLKAISINENAIYNWYDEQGELVHMGVQLTVTDPIAQEYKLEIIADSDGHKDYTSVNSESPYKLESLSPNPANDQVLVTYEAQGAVSGYISITSIQTAVSNNYILNVNNPDLNVDVSTYTPGIYVVALSCDGEIIETKNLIIQ</sequence>
<evidence type="ECO:0000256" key="1">
    <source>
        <dbReference type="ARBA" id="ARBA00022670"/>
    </source>
</evidence>
<dbReference type="PROSITE" id="PS00138">
    <property type="entry name" value="SUBTILASE_SER"/>
    <property type="match status" value="1"/>
</dbReference>
<feature type="active site" description="Charge relay system" evidence="4">
    <location>
        <position position="197"/>
    </location>
</feature>
<feature type="active site" description="Charge relay system" evidence="4">
    <location>
        <position position="394"/>
    </location>
</feature>
<keyword evidence="7" id="KW-1185">Reference proteome</keyword>
<keyword evidence="3 4" id="KW-0720">Serine protease</keyword>
<keyword evidence="1 4" id="KW-0645">Protease</keyword>
<dbReference type="PROSITE" id="PS51892">
    <property type="entry name" value="SUBTILASE"/>
    <property type="match status" value="1"/>
</dbReference>
<keyword evidence="2 4" id="KW-0378">Hydrolase</keyword>
<evidence type="ECO:0000259" key="5">
    <source>
        <dbReference type="Pfam" id="PF00082"/>
    </source>
</evidence>
<dbReference type="PANTHER" id="PTHR42884">
    <property type="entry name" value="PROPROTEIN CONVERTASE SUBTILISIN/KEXIN-RELATED"/>
    <property type="match status" value="1"/>
</dbReference>
<dbReference type="Pfam" id="PF00082">
    <property type="entry name" value="Peptidase_S8"/>
    <property type="match status" value="1"/>
</dbReference>
<evidence type="ECO:0000256" key="2">
    <source>
        <dbReference type="ARBA" id="ARBA00022801"/>
    </source>
</evidence>
<evidence type="ECO:0000256" key="3">
    <source>
        <dbReference type="ARBA" id="ARBA00022825"/>
    </source>
</evidence>
<feature type="active site" description="Charge relay system" evidence="4">
    <location>
        <position position="165"/>
    </location>
</feature>
<dbReference type="InterPro" id="IPR023828">
    <property type="entry name" value="Peptidase_S8_Ser-AS"/>
</dbReference>
<reference evidence="6 7" key="1">
    <citation type="submission" date="2021-07" db="EMBL/GenBank/DDBJ databases">
        <title>Mesonia aestuariivivens sp. nov., isolated from a tidal flat.</title>
        <authorList>
            <person name="Kim Y.-O."/>
            <person name="Yoon J.-H."/>
        </authorList>
    </citation>
    <scope>NUCLEOTIDE SEQUENCE [LARGE SCALE GENOMIC DNA]</scope>
    <source>
        <strain evidence="6 7">JHPTF-M18</strain>
    </source>
</reference>
<evidence type="ECO:0000313" key="6">
    <source>
        <dbReference type="EMBL" id="MBW2960827.1"/>
    </source>
</evidence>